<protein>
    <submittedName>
        <fullName evidence="2">Uncharacterized protein</fullName>
    </submittedName>
</protein>
<gene>
    <name evidence="2" type="ORF">SDC9_171850</name>
</gene>
<evidence type="ECO:0000313" key="2">
    <source>
        <dbReference type="EMBL" id="MPN24451.1"/>
    </source>
</evidence>
<name>A0A645GC25_9ZZZZ</name>
<accession>A0A645GC25</accession>
<sequence>MVGKAGLTTMQPRHLAHQRQPQPGAFLAGRRSGQGVEAVEELRQGVVGGAGAVVADADFGGFGGWT</sequence>
<proteinExistence type="predicted"/>
<dbReference type="EMBL" id="VSSQ01073305">
    <property type="protein sequence ID" value="MPN24451.1"/>
    <property type="molecule type" value="Genomic_DNA"/>
</dbReference>
<reference evidence="2" key="1">
    <citation type="submission" date="2019-08" db="EMBL/GenBank/DDBJ databases">
        <authorList>
            <person name="Kucharzyk K."/>
            <person name="Murdoch R.W."/>
            <person name="Higgins S."/>
            <person name="Loffler F."/>
        </authorList>
    </citation>
    <scope>NUCLEOTIDE SEQUENCE</scope>
</reference>
<feature type="region of interest" description="Disordered" evidence="1">
    <location>
        <begin position="1"/>
        <end position="32"/>
    </location>
</feature>
<comment type="caution">
    <text evidence="2">The sequence shown here is derived from an EMBL/GenBank/DDBJ whole genome shotgun (WGS) entry which is preliminary data.</text>
</comment>
<evidence type="ECO:0000256" key="1">
    <source>
        <dbReference type="SAM" id="MobiDB-lite"/>
    </source>
</evidence>
<dbReference type="AlphaFoldDB" id="A0A645GC25"/>
<organism evidence="2">
    <name type="scientific">bioreactor metagenome</name>
    <dbReference type="NCBI Taxonomy" id="1076179"/>
    <lineage>
        <taxon>unclassified sequences</taxon>
        <taxon>metagenomes</taxon>
        <taxon>ecological metagenomes</taxon>
    </lineage>
</organism>